<proteinExistence type="predicted"/>
<reference evidence="2" key="1">
    <citation type="journal article" date="2020" name="Nature">
        <title>Giant virus diversity and host interactions through global metagenomics.</title>
        <authorList>
            <person name="Schulz F."/>
            <person name="Roux S."/>
            <person name="Paez-Espino D."/>
            <person name="Jungbluth S."/>
            <person name="Walsh D.A."/>
            <person name="Denef V.J."/>
            <person name="McMahon K.D."/>
            <person name="Konstantinidis K.T."/>
            <person name="Eloe-Fadrosh E.A."/>
            <person name="Kyrpides N.C."/>
            <person name="Woyke T."/>
        </authorList>
    </citation>
    <scope>NUCLEOTIDE SEQUENCE</scope>
    <source>
        <strain evidence="2">GVMAG-M-3300023174-5</strain>
    </source>
</reference>
<sequence>MKKCPPGVICIENVTMFFIIILILIIGYIFYTQVFKQSVKKRDNIIIQNQIPPSSQGPGRGLFASPGYSFSNLPGDVLMNPYEAPLKDDGYGIGPVIPGLPFIPPGRVPVNVPTNIGAVDVGYRQYGILKPVRGSSKDNILPLMGRPVNTSRQKFQYYTISNQHNNVKLPIIVQGRSGTTEYGVNELFSGDRVLVEGDRTPYKVTIYDNDSIRYIPYL</sequence>
<evidence type="ECO:0000313" key="2">
    <source>
        <dbReference type="EMBL" id="QHT19769.1"/>
    </source>
</evidence>
<dbReference type="AlphaFoldDB" id="A0A6C0DUS0"/>
<keyword evidence="1" id="KW-0812">Transmembrane</keyword>
<dbReference type="InterPro" id="IPR043929">
    <property type="entry name" value="DUF5755"/>
</dbReference>
<evidence type="ECO:0000256" key="1">
    <source>
        <dbReference type="SAM" id="Phobius"/>
    </source>
</evidence>
<protein>
    <submittedName>
        <fullName evidence="2">Uncharacterized protein</fullName>
    </submittedName>
</protein>
<name>A0A6C0DUS0_9ZZZZ</name>
<accession>A0A6C0DUS0</accession>
<dbReference type="EMBL" id="MN739669">
    <property type="protein sequence ID" value="QHT19769.1"/>
    <property type="molecule type" value="Genomic_DNA"/>
</dbReference>
<keyword evidence="1" id="KW-1133">Transmembrane helix</keyword>
<keyword evidence="1" id="KW-0472">Membrane</keyword>
<organism evidence="2">
    <name type="scientific">viral metagenome</name>
    <dbReference type="NCBI Taxonomy" id="1070528"/>
    <lineage>
        <taxon>unclassified sequences</taxon>
        <taxon>metagenomes</taxon>
        <taxon>organismal metagenomes</taxon>
    </lineage>
</organism>
<dbReference type="Pfam" id="PF19059">
    <property type="entry name" value="DUF5755"/>
    <property type="match status" value="1"/>
</dbReference>
<feature type="transmembrane region" description="Helical" evidence="1">
    <location>
        <begin position="6"/>
        <end position="31"/>
    </location>
</feature>